<comment type="caution">
    <text evidence="2">The sequence shown here is derived from an EMBL/GenBank/DDBJ whole genome shotgun (WGS) entry which is preliminary data.</text>
</comment>
<reference evidence="2" key="1">
    <citation type="submission" date="2023-06" db="EMBL/GenBank/DDBJ databases">
        <title>Genome-scale phylogeny and comparative genomics of the fungal order Sordariales.</title>
        <authorList>
            <consortium name="Lawrence Berkeley National Laboratory"/>
            <person name="Hensen N."/>
            <person name="Bonometti L."/>
            <person name="Westerberg I."/>
            <person name="Brannstrom I.O."/>
            <person name="Guillou S."/>
            <person name="Cros-Aarteil S."/>
            <person name="Calhoun S."/>
            <person name="Haridas S."/>
            <person name="Kuo A."/>
            <person name="Mondo S."/>
            <person name="Pangilinan J."/>
            <person name="Riley R."/>
            <person name="LaButti K."/>
            <person name="Andreopoulos B."/>
            <person name="Lipzen A."/>
            <person name="Chen C."/>
            <person name="Yanf M."/>
            <person name="Daum C."/>
            <person name="Ng V."/>
            <person name="Clum A."/>
            <person name="Steindorff A."/>
            <person name="Ohm R."/>
            <person name="Martin F."/>
            <person name="Silar P."/>
            <person name="Natvig D."/>
            <person name="Lalanne C."/>
            <person name="Gautier V."/>
            <person name="Ament-velasquez S.L."/>
            <person name="Kruys A."/>
            <person name="Hutchinson M.I."/>
            <person name="Powell A.J."/>
            <person name="Barry K."/>
            <person name="Miller A.N."/>
            <person name="Grigoriev I.V."/>
            <person name="Debuchy R."/>
            <person name="Gladieux P."/>
            <person name="Thoren M.H."/>
            <person name="Johannesson H."/>
        </authorList>
    </citation>
    <scope>NUCLEOTIDE SEQUENCE</scope>
    <source>
        <strain evidence="2">SMH3187-1</strain>
    </source>
</reference>
<accession>A0AA40EK43</accession>
<feature type="chain" id="PRO_5041381960" description="Secreted protein" evidence="1">
    <location>
        <begin position="30"/>
        <end position="162"/>
    </location>
</feature>
<keyword evidence="3" id="KW-1185">Reference proteome</keyword>
<keyword evidence="1" id="KW-0732">Signal</keyword>
<dbReference type="AlphaFoldDB" id="A0AA40EK43"/>
<evidence type="ECO:0008006" key="4">
    <source>
        <dbReference type="Google" id="ProtNLM"/>
    </source>
</evidence>
<name>A0AA40EK43_9PEZI</name>
<dbReference type="EMBL" id="JAUKUD010000006">
    <property type="protein sequence ID" value="KAK0740690.1"/>
    <property type="molecule type" value="Genomic_DNA"/>
</dbReference>
<feature type="signal peptide" evidence="1">
    <location>
        <begin position="1"/>
        <end position="29"/>
    </location>
</feature>
<evidence type="ECO:0000256" key="1">
    <source>
        <dbReference type="SAM" id="SignalP"/>
    </source>
</evidence>
<sequence>MSRSRHVFAVLRSWPFSLLFSPRYQLVCADHSRETIVPSWMPRQVEDIGSKRRVLSSRPVPAEFPSLILVVPSGMDGCQSRLHPPTPSRSQNTTQGSPVFALCGSPKALADCGHFQCQGRFSQGLHTSSCPVPVRLRRYEGLLSILSHPWFRILNSPKPGFV</sequence>
<dbReference type="Proteomes" id="UP001172155">
    <property type="component" value="Unassembled WGS sequence"/>
</dbReference>
<gene>
    <name evidence="2" type="ORF">B0T18DRAFT_214381</name>
</gene>
<evidence type="ECO:0000313" key="3">
    <source>
        <dbReference type="Proteomes" id="UP001172155"/>
    </source>
</evidence>
<organism evidence="2 3">
    <name type="scientific">Schizothecium vesticola</name>
    <dbReference type="NCBI Taxonomy" id="314040"/>
    <lineage>
        <taxon>Eukaryota</taxon>
        <taxon>Fungi</taxon>
        <taxon>Dikarya</taxon>
        <taxon>Ascomycota</taxon>
        <taxon>Pezizomycotina</taxon>
        <taxon>Sordariomycetes</taxon>
        <taxon>Sordariomycetidae</taxon>
        <taxon>Sordariales</taxon>
        <taxon>Schizotheciaceae</taxon>
        <taxon>Schizothecium</taxon>
    </lineage>
</organism>
<protein>
    <recommendedName>
        <fullName evidence="4">Secreted protein</fullName>
    </recommendedName>
</protein>
<evidence type="ECO:0000313" key="2">
    <source>
        <dbReference type="EMBL" id="KAK0740690.1"/>
    </source>
</evidence>
<proteinExistence type="predicted"/>